<accession>A0A6A5Z921</accession>
<dbReference type="AlphaFoldDB" id="A0A6A5Z921"/>
<sequence length="627" mass="68991">MPRHKRQRPSWLPRWVPYKDGRYLGLARQTILAWSSTVLALSFFLMTVAYAAEKSKFSKVKFVHASRSNTILVLRILSEIAGVFLAGSIYSTFEVVQWVLISRPEGIRLPQFLALQSSTGPLGLLVLALGKGLPASQWPMMPRYMSLLRLMGEFAVPVLGVLIMSNVNTNVLYTPIKSTVTPFSVGMEPFNGSVAAQLGTMEDLLFNMAYVTFLINPLHAVDLSPGLNNKNGCAKGLSVNDETSCFRHISIAQEYQNVDASLPTSFVQNLDSDALVSLNQQVYGLEYWDNVNVTGNLQCETFSSGPGYYQFCASNGDEDELLAALIPCPIELVNQGACLQDQRWMGKPKFTSSLKASFFNATIAYDRQDGRILSHDITTDAVPVTISASEVVEAMTHILNTTQPFRTSQQPSTQLLGYPSNMFGRLVTGHMYRIGKMMANNNPAARQKGVNSLQALLGITLFYCQNGVLSQTVLPFAPKGNGTATPASQSGAFGRQDQNTFIALAQTRYRIKIGRGTLIAYIVLGGVALAICIIALSIGSIIELMKLEAEPTLWPALDFWTQCRVETADGALVPADKRSDLAWIRDGRQLFKEIEPLRVKRRQRKLREATELSLPGANGEGRHESSN</sequence>
<keyword evidence="1" id="KW-0472">Membrane</keyword>
<gene>
    <name evidence="2" type="ORF">BDV96DRAFT_646421</name>
</gene>
<dbReference type="Proteomes" id="UP000799770">
    <property type="component" value="Unassembled WGS sequence"/>
</dbReference>
<dbReference type="EMBL" id="ML977323">
    <property type="protein sequence ID" value="KAF2115423.1"/>
    <property type="molecule type" value="Genomic_DNA"/>
</dbReference>
<feature type="transmembrane region" description="Helical" evidence="1">
    <location>
        <begin position="154"/>
        <end position="173"/>
    </location>
</feature>
<evidence type="ECO:0000313" key="2">
    <source>
        <dbReference type="EMBL" id="KAF2115423.1"/>
    </source>
</evidence>
<keyword evidence="1" id="KW-0812">Transmembrane</keyword>
<evidence type="ECO:0000313" key="3">
    <source>
        <dbReference type="Proteomes" id="UP000799770"/>
    </source>
</evidence>
<feature type="transmembrane region" description="Helical" evidence="1">
    <location>
        <begin position="31"/>
        <end position="52"/>
    </location>
</feature>
<reference evidence="2" key="1">
    <citation type="journal article" date="2020" name="Stud. Mycol.">
        <title>101 Dothideomycetes genomes: a test case for predicting lifestyles and emergence of pathogens.</title>
        <authorList>
            <person name="Haridas S."/>
            <person name="Albert R."/>
            <person name="Binder M."/>
            <person name="Bloem J."/>
            <person name="Labutti K."/>
            <person name="Salamov A."/>
            <person name="Andreopoulos B."/>
            <person name="Baker S."/>
            <person name="Barry K."/>
            <person name="Bills G."/>
            <person name="Bluhm B."/>
            <person name="Cannon C."/>
            <person name="Castanera R."/>
            <person name="Culley D."/>
            <person name="Daum C."/>
            <person name="Ezra D."/>
            <person name="Gonzalez J."/>
            <person name="Henrissat B."/>
            <person name="Kuo A."/>
            <person name="Liang C."/>
            <person name="Lipzen A."/>
            <person name="Lutzoni F."/>
            <person name="Magnuson J."/>
            <person name="Mondo S."/>
            <person name="Nolan M."/>
            <person name="Ohm R."/>
            <person name="Pangilinan J."/>
            <person name="Park H.-J."/>
            <person name="Ramirez L."/>
            <person name="Alfaro M."/>
            <person name="Sun H."/>
            <person name="Tritt A."/>
            <person name="Yoshinaga Y."/>
            <person name="Zwiers L.-H."/>
            <person name="Turgeon B."/>
            <person name="Goodwin S."/>
            <person name="Spatafora J."/>
            <person name="Crous P."/>
            <person name="Grigoriev I."/>
        </authorList>
    </citation>
    <scope>NUCLEOTIDE SEQUENCE</scope>
    <source>
        <strain evidence="2">CBS 627.86</strain>
    </source>
</reference>
<evidence type="ECO:0000256" key="1">
    <source>
        <dbReference type="SAM" id="Phobius"/>
    </source>
</evidence>
<feature type="transmembrane region" description="Helical" evidence="1">
    <location>
        <begin position="518"/>
        <end position="538"/>
    </location>
</feature>
<keyword evidence="3" id="KW-1185">Reference proteome</keyword>
<protein>
    <submittedName>
        <fullName evidence="2">Uncharacterized protein</fullName>
    </submittedName>
</protein>
<organism evidence="2 3">
    <name type="scientific">Lophiotrema nucula</name>
    <dbReference type="NCBI Taxonomy" id="690887"/>
    <lineage>
        <taxon>Eukaryota</taxon>
        <taxon>Fungi</taxon>
        <taxon>Dikarya</taxon>
        <taxon>Ascomycota</taxon>
        <taxon>Pezizomycotina</taxon>
        <taxon>Dothideomycetes</taxon>
        <taxon>Pleosporomycetidae</taxon>
        <taxon>Pleosporales</taxon>
        <taxon>Lophiotremataceae</taxon>
        <taxon>Lophiotrema</taxon>
    </lineage>
</organism>
<proteinExistence type="predicted"/>
<feature type="transmembrane region" description="Helical" evidence="1">
    <location>
        <begin position="113"/>
        <end position="133"/>
    </location>
</feature>
<dbReference type="OrthoDB" id="5139479at2759"/>
<name>A0A6A5Z921_9PLEO</name>
<feature type="transmembrane region" description="Helical" evidence="1">
    <location>
        <begin position="72"/>
        <end position="93"/>
    </location>
</feature>
<keyword evidence="1" id="KW-1133">Transmembrane helix</keyword>